<protein>
    <submittedName>
        <fullName evidence="4">CTNNB1 binding N-teminal domain-containing protein</fullName>
    </submittedName>
</protein>
<gene>
    <name evidence="2" type="ORF">HNAJ_LOCUS6781</name>
</gene>
<evidence type="ECO:0000313" key="2">
    <source>
        <dbReference type="EMBL" id="VDO02641.1"/>
    </source>
</evidence>
<dbReference type="WBParaSite" id="HNAJ_0000678601-mRNA-1">
    <property type="protein sequence ID" value="HNAJ_0000678601-mRNA-1"/>
    <property type="gene ID" value="HNAJ_0000678601"/>
</dbReference>
<sequence length="69" mass="7690">MGGVDFNRVTLHDDDEDGEDAEEEEVDKVVEENEEVERCAVGKQASQLSYLLSKSAPDQKRARYVATTS</sequence>
<feature type="region of interest" description="Disordered" evidence="1">
    <location>
        <begin position="1"/>
        <end position="23"/>
    </location>
</feature>
<evidence type="ECO:0000313" key="3">
    <source>
        <dbReference type="Proteomes" id="UP000278807"/>
    </source>
</evidence>
<feature type="compositionally biased region" description="Acidic residues" evidence="1">
    <location>
        <begin position="13"/>
        <end position="23"/>
    </location>
</feature>
<accession>A0A0R3TI95</accession>
<reference evidence="4" key="1">
    <citation type="submission" date="2017-02" db="UniProtKB">
        <authorList>
            <consortium name="WormBaseParasite"/>
        </authorList>
    </citation>
    <scope>IDENTIFICATION</scope>
</reference>
<keyword evidence="3" id="KW-1185">Reference proteome</keyword>
<name>A0A0R3TI95_RODNA</name>
<dbReference type="AlphaFoldDB" id="A0A0R3TI95"/>
<dbReference type="EMBL" id="UZAE01008382">
    <property type="protein sequence ID" value="VDO02641.1"/>
    <property type="molecule type" value="Genomic_DNA"/>
</dbReference>
<reference evidence="2 3" key="2">
    <citation type="submission" date="2018-11" db="EMBL/GenBank/DDBJ databases">
        <authorList>
            <consortium name="Pathogen Informatics"/>
        </authorList>
    </citation>
    <scope>NUCLEOTIDE SEQUENCE [LARGE SCALE GENOMIC DNA]</scope>
</reference>
<proteinExistence type="predicted"/>
<organism evidence="4">
    <name type="scientific">Rodentolepis nana</name>
    <name type="common">Dwarf tapeworm</name>
    <name type="synonym">Hymenolepis nana</name>
    <dbReference type="NCBI Taxonomy" id="102285"/>
    <lineage>
        <taxon>Eukaryota</taxon>
        <taxon>Metazoa</taxon>
        <taxon>Spiralia</taxon>
        <taxon>Lophotrochozoa</taxon>
        <taxon>Platyhelminthes</taxon>
        <taxon>Cestoda</taxon>
        <taxon>Eucestoda</taxon>
        <taxon>Cyclophyllidea</taxon>
        <taxon>Hymenolepididae</taxon>
        <taxon>Rodentolepis</taxon>
    </lineage>
</organism>
<evidence type="ECO:0000313" key="4">
    <source>
        <dbReference type="WBParaSite" id="HNAJ_0000678601-mRNA-1"/>
    </source>
</evidence>
<dbReference type="Proteomes" id="UP000278807">
    <property type="component" value="Unassembled WGS sequence"/>
</dbReference>
<evidence type="ECO:0000256" key="1">
    <source>
        <dbReference type="SAM" id="MobiDB-lite"/>
    </source>
</evidence>